<comment type="similarity">
    <text evidence="1">Belongs to the GppA/Ppx family.</text>
</comment>
<dbReference type="SUPFAM" id="SSF53067">
    <property type="entry name" value="Actin-like ATPase domain"/>
    <property type="match status" value="2"/>
</dbReference>
<dbReference type="InterPro" id="IPR003695">
    <property type="entry name" value="Ppx_GppA_N"/>
</dbReference>
<reference evidence="3" key="1">
    <citation type="submission" date="2020-02" db="EMBL/GenBank/DDBJ databases">
        <authorList>
            <person name="Meier V. D."/>
        </authorList>
    </citation>
    <scope>NUCLEOTIDE SEQUENCE</scope>
    <source>
        <strain evidence="3">AVDCRST_MAG55</strain>
    </source>
</reference>
<dbReference type="GO" id="GO:0004309">
    <property type="term" value="F:exopolyphosphatase activity"/>
    <property type="evidence" value="ECO:0007669"/>
    <property type="project" value="UniProtKB-EC"/>
</dbReference>
<name>A0A6J4Q9U2_9ACTN</name>
<dbReference type="InterPro" id="IPR043129">
    <property type="entry name" value="ATPase_NBD"/>
</dbReference>
<feature type="domain" description="Ppx/GppA phosphatase N-terminal" evidence="2">
    <location>
        <begin position="20"/>
        <end position="286"/>
    </location>
</feature>
<dbReference type="EC" id="3.6.1.11" evidence="3"/>
<accession>A0A6J4Q9U2</accession>
<proteinExistence type="inferred from homology"/>
<evidence type="ECO:0000313" key="3">
    <source>
        <dbReference type="EMBL" id="CAA9438850.1"/>
    </source>
</evidence>
<gene>
    <name evidence="3" type="ORF">AVDCRST_MAG55-3251</name>
</gene>
<evidence type="ECO:0000256" key="1">
    <source>
        <dbReference type="ARBA" id="ARBA00007125"/>
    </source>
</evidence>
<dbReference type="Pfam" id="PF02541">
    <property type="entry name" value="Ppx-GppA"/>
    <property type="match status" value="1"/>
</dbReference>
<keyword evidence="3" id="KW-0378">Hydrolase</keyword>
<dbReference type="AlphaFoldDB" id="A0A6J4Q9U2"/>
<dbReference type="Gene3D" id="3.30.420.150">
    <property type="entry name" value="Exopolyphosphatase. Domain 2"/>
    <property type="match status" value="1"/>
</dbReference>
<dbReference type="PANTHER" id="PTHR30005">
    <property type="entry name" value="EXOPOLYPHOSPHATASE"/>
    <property type="match status" value="1"/>
</dbReference>
<dbReference type="PANTHER" id="PTHR30005:SF0">
    <property type="entry name" value="RETROGRADE REGULATION PROTEIN 2"/>
    <property type="match status" value="1"/>
</dbReference>
<dbReference type="Gene3D" id="3.30.420.40">
    <property type="match status" value="1"/>
</dbReference>
<protein>
    <submittedName>
        <fullName evidence="3">Exopolyphosphatase</fullName>
        <ecNumber evidence="3">3.6.1.11</ecNumber>
    </submittedName>
</protein>
<dbReference type="InterPro" id="IPR050273">
    <property type="entry name" value="GppA/Ppx_hydrolase"/>
</dbReference>
<dbReference type="EMBL" id="CADCUZ010000165">
    <property type="protein sequence ID" value="CAA9438850.1"/>
    <property type="molecule type" value="Genomic_DNA"/>
</dbReference>
<sequence length="293" mass="30635">MSRYSVVDVGSNTIHLLVGEVEGGEVLPVTGEKFSARLGAGVEKTGRLEGERLLLAAEAINFFSRVAALNGAPSPKVLATSAVRDAENGPELAERVREATGLKMRLISGKKEAELGFRGALSALGRREGKVLVVDLGGGSAQLILGGASGVVEERVSLQLGTNRTTERFVRTDPPTEEELGALRDHVAGFLPDWDIGGASVVAVGGSARAMIKITRDPLTVERLWRLLGEIRGVSSGVLAREHGLAPERARVLPAAITTLAALLEVFGKGQLTVARGGLREGTLLALAEGGQV</sequence>
<evidence type="ECO:0000259" key="2">
    <source>
        <dbReference type="Pfam" id="PF02541"/>
    </source>
</evidence>
<organism evidence="3">
    <name type="scientific">uncultured Rubrobacteraceae bacterium</name>
    <dbReference type="NCBI Taxonomy" id="349277"/>
    <lineage>
        <taxon>Bacteria</taxon>
        <taxon>Bacillati</taxon>
        <taxon>Actinomycetota</taxon>
        <taxon>Rubrobacteria</taxon>
        <taxon>Rubrobacterales</taxon>
        <taxon>Rubrobacteraceae</taxon>
        <taxon>environmental samples</taxon>
    </lineage>
</organism>
<dbReference type="CDD" id="cd24056">
    <property type="entry name" value="ASKHA_NBD_MtPPX1-like"/>
    <property type="match status" value="1"/>
</dbReference>